<protein>
    <submittedName>
        <fullName evidence="1">Uncharacterized protein</fullName>
    </submittedName>
</protein>
<gene>
    <name evidence="1" type="ORF">TrLO_g11527</name>
</gene>
<comment type="caution">
    <text evidence="1">The sequence shown here is derived from an EMBL/GenBank/DDBJ whole genome shotgun (WGS) entry which is preliminary data.</text>
</comment>
<proteinExistence type="predicted"/>
<evidence type="ECO:0000313" key="2">
    <source>
        <dbReference type="Proteomes" id="UP001165122"/>
    </source>
</evidence>
<dbReference type="Proteomes" id="UP001165122">
    <property type="component" value="Unassembled WGS sequence"/>
</dbReference>
<dbReference type="OrthoDB" id="190768at2759"/>
<dbReference type="AlphaFoldDB" id="A0A9W7C8W2"/>
<dbReference type="EMBL" id="BRXW01000071">
    <property type="protein sequence ID" value="GMI04308.1"/>
    <property type="molecule type" value="Genomic_DNA"/>
</dbReference>
<accession>A0A9W7C8W2</accession>
<reference evidence="2" key="1">
    <citation type="journal article" date="2023" name="Commun. Biol.">
        <title>Genome analysis of Parmales, the sister group of diatoms, reveals the evolutionary specialization of diatoms from phago-mixotrophs to photoautotrophs.</title>
        <authorList>
            <person name="Ban H."/>
            <person name="Sato S."/>
            <person name="Yoshikawa S."/>
            <person name="Yamada K."/>
            <person name="Nakamura Y."/>
            <person name="Ichinomiya M."/>
            <person name="Sato N."/>
            <person name="Blanc-Mathieu R."/>
            <person name="Endo H."/>
            <person name="Kuwata A."/>
            <person name="Ogata H."/>
        </authorList>
    </citation>
    <scope>NUCLEOTIDE SEQUENCE [LARGE SCALE GENOMIC DNA]</scope>
    <source>
        <strain evidence="2">NIES 3700</strain>
    </source>
</reference>
<keyword evidence="2" id="KW-1185">Reference proteome</keyword>
<dbReference type="Pfam" id="PF18143">
    <property type="entry name" value="HAD_SAK_2"/>
    <property type="match status" value="1"/>
</dbReference>
<evidence type="ECO:0000313" key="1">
    <source>
        <dbReference type="EMBL" id="GMI04308.1"/>
    </source>
</evidence>
<organism evidence="1 2">
    <name type="scientific">Triparma laevis f. longispina</name>
    <dbReference type="NCBI Taxonomy" id="1714387"/>
    <lineage>
        <taxon>Eukaryota</taxon>
        <taxon>Sar</taxon>
        <taxon>Stramenopiles</taxon>
        <taxon>Ochrophyta</taxon>
        <taxon>Bolidophyceae</taxon>
        <taxon>Parmales</taxon>
        <taxon>Triparmaceae</taxon>
        <taxon>Triparma</taxon>
    </lineage>
</organism>
<name>A0A9W7C8W2_9STRA</name>
<sequence>MPYSIFLDIDGVLLPHPPLTSQTCTLCTLPLLGSRANTTLESSPYPVCESCCLKNEIGFEDHFTFPKRCLEALNRLLFTLQPHNLILSSTWRCDSSALDNIIQQFSEFKTNNTNILSSIEDIPLTTNKEYHYIRQQEIHAYVKDQNLNYDDIVIIDDDESCWTDEMFKPVLGERCVKCDSQKGLEMSTVVEFIERINKS</sequence>